<dbReference type="Proteomes" id="UP000671913">
    <property type="component" value="Chromosome"/>
</dbReference>
<organism evidence="2 3">
    <name type="scientific">Aceticella autotrophica</name>
    <dbReference type="NCBI Taxonomy" id="2755338"/>
    <lineage>
        <taxon>Bacteria</taxon>
        <taxon>Bacillati</taxon>
        <taxon>Bacillota</taxon>
        <taxon>Clostridia</taxon>
        <taxon>Thermoanaerobacterales</taxon>
        <taxon>Thermoanaerobacteraceae</taxon>
        <taxon>Aceticella</taxon>
    </lineage>
</organism>
<evidence type="ECO:0000313" key="3">
    <source>
        <dbReference type="Proteomes" id="UP000671913"/>
    </source>
</evidence>
<proteinExistence type="predicted"/>
<protein>
    <recommendedName>
        <fullName evidence="1">DUF6873 domain-containing protein</fullName>
    </recommendedName>
</protein>
<feature type="domain" description="DUF6873" evidence="1">
    <location>
        <begin position="27"/>
        <end position="252"/>
    </location>
</feature>
<dbReference type="AlphaFoldDB" id="A0A975GAV7"/>
<sequence length="255" mass="28945">MLNFLKVRHVFFKDPYIPDKEVKTVLIDGRERLIGHVLNNFGIQTIYTGKNEFLYDAISYHPDIILHNAGDGEVVIAPNVSVDLIFNLKKLKLNTILGQSNLNRNYPGNIAYNVARLGSYAFHNLKYTDPVLRKILENKGVKFIHVNQGYTKCNMAIIDEFSFITSDYGIYKIADKYGFDCLLIEPGNIMLEGFKYGFIGGAAGLISKNIFCITGKLSYHNDSKKIVDFLTYKNKKIIYLTPFQIKDIGSIIPLN</sequence>
<dbReference type="EMBL" id="CP060096">
    <property type="protein sequence ID" value="QSZ27879.1"/>
    <property type="molecule type" value="Genomic_DNA"/>
</dbReference>
<dbReference type="InterPro" id="IPR049238">
    <property type="entry name" value="DUF6873"/>
</dbReference>
<evidence type="ECO:0000259" key="1">
    <source>
        <dbReference type="Pfam" id="PF21778"/>
    </source>
</evidence>
<accession>A0A975GAV7</accession>
<dbReference type="KEGG" id="aaut:ACETAC_03050"/>
<name>A0A975GAV7_9THEO</name>
<reference evidence="2" key="1">
    <citation type="submission" date="2020-08" db="EMBL/GenBank/DDBJ databases">
        <title>Genomic insights into the carbon and energy metabolism of the first obligate autotrophic acetogenic bacterium Aceticella autotrophica gen. nov., sp. nov.</title>
        <authorList>
            <person name="Toshchakov S.V."/>
            <person name="Elcheninov A.G."/>
            <person name="Kublanov I.V."/>
            <person name="Frolov E.N."/>
            <person name="Lebedinsky A.V."/>
        </authorList>
    </citation>
    <scope>NUCLEOTIDE SEQUENCE</scope>
    <source>
        <strain evidence="2">3443-3Ac</strain>
    </source>
</reference>
<gene>
    <name evidence="2" type="ORF">ACETAC_03050</name>
</gene>
<dbReference type="Pfam" id="PF21778">
    <property type="entry name" value="DUF6873"/>
    <property type="match status" value="1"/>
</dbReference>
<evidence type="ECO:0000313" key="2">
    <source>
        <dbReference type="EMBL" id="QSZ27879.1"/>
    </source>
</evidence>
<keyword evidence="3" id="KW-1185">Reference proteome</keyword>